<feature type="compositionally biased region" description="Basic and acidic residues" evidence="1">
    <location>
        <begin position="143"/>
        <end position="159"/>
    </location>
</feature>
<keyword evidence="3" id="KW-1185">Reference proteome</keyword>
<evidence type="ECO:0000256" key="1">
    <source>
        <dbReference type="SAM" id="MobiDB-lite"/>
    </source>
</evidence>
<gene>
    <name evidence="2" type="ORF">GCM10010253_04750</name>
</gene>
<accession>A0ABQ2SQG0</accession>
<name>A0ABQ2SQG0_STRBA</name>
<sequence>MGDEGGVGGRHGTGPTGMGAAGATGAMGATGVTGATGSTGGVLSPRVQIVAQALHREPLPGRRPDHRPLGAGRQLHHGVQPGRDPGDPDVRGPPLQGRHQLVPPATVALPHPAYLPVVRARLDEVRERQLLGGAGELLPLALGRDDGGDEPLREHHPPDPEGGGEALAHGPHQHHMLGIEPLDGPHGLPVVAELPVVVVLDDESAGGPGPVDDGRPPRGVQRPAGGELVGGCEEYGPVAAGEPVDPGAVRVHAERPGADPVGGEQLAVEGQSVLLRRPRPAHHLREEPQPVRGARTEHDAIRCGPHPAHPGEIAGQGPPQLGPSVRIAGPERVVGGGGQRTPGRGQPGGAREDGGVRLPLDQVVDRAGDALGLARPVDRGHGGGPLGDPGPRTLPGRQPPFRDQLRVRVGDGVAGQAQVGGEGTVGRQPGARGEPPTAHGLAQRVHQQGPAVTGAGEFQGQIAAQDLRRIDP</sequence>
<dbReference type="Proteomes" id="UP000659767">
    <property type="component" value="Unassembled WGS sequence"/>
</dbReference>
<feature type="region of interest" description="Disordered" evidence="1">
    <location>
        <begin position="373"/>
        <end position="398"/>
    </location>
</feature>
<evidence type="ECO:0000313" key="2">
    <source>
        <dbReference type="EMBL" id="GGS34297.1"/>
    </source>
</evidence>
<proteinExistence type="predicted"/>
<feature type="compositionally biased region" description="Low complexity" evidence="1">
    <location>
        <begin position="23"/>
        <end position="36"/>
    </location>
</feature>
<evidence type="ECO:0000313" key="3">
    <source>
        <dbReference type="Proteomes" id="UP000659767"/>
    </source>
</evidence>
<feature type="compositionally biased region" description="Basic and acidic residues" evidence="1">
    <location>
        <begin position="55"/>
        <end position="68"/>
    </location>
</feature>
<reference evidence="3" key="1">
    <citation type="journal article" date="2019" name="Int. J. Syst. Evol. Microbiol.">
        <title>The Global Catalogue of Microorganisms (GCM) 10K type strain sequencing project: providing services to taxonomists for standard genome sequencing and annotation.</title>
        <authorList>
            <consortium name="The Broad Institute Genomics Platform"/>
            <consortium name="The Broad Institute Genome Sequencing Center for Infectious Disease"/>
            <person name="Wu L."/>
            <person name="Ma J."/>
        </authorList>
    </citation>
    <scope>NUCLEOTIDE SEQUENCE [LARGE SCALE GENOMIC DNA]</scope>
    <source>
        <strain evidence="3">JCM 4350</strain>
    </source>
</reference>
<feature type="region of interest" description="Disordered" evidence="1">
    <location>
        <begin position="414"/>
        <end position="441"/>
    </location>
</feature>
<dbReference type="EMBL" id="BMSZ01000001">
    <property type="protein sequence ID" value="GGS34297.1"/>
    <property type="molecule type" value="Genomic_DNA"/>
</dbReference>
<feature type="region of interest" description="Disordered" evidence="1">
    <location>
        <begin position="55"/>
        <end position="95"/>
    </location>
</feature>
<feature type="region of interest" description="Disordered" evidence="1">
    <location>
        <begin position="327"/>
        <end position="356"/>
    </location>
</feature>
<comment type="caution">
    <text evidence="2">The sequence shown here is derived from an EMBL/GenBank/DDBJ whole genome shotgun (WGS) entry which is preliminary data.</text>
</comment>
<feature type="region of interest" description="Disordered" evidence="1">
    <location>
        <begin position="141"/>
        <end position="166"/>
    </location>
</feature>
<feature type="compositionally biased region" description="Gly residues" evidence="1">
    <location>
        <begin position="334"/>
        <end position="348"/>
    </location>
</feature>
<protein>
    <submittedName>
        <fullName evidence="2">Uncharacterized protein</fullName>
    </submittedName>
</protein>
<feature type="compositionally biased region" description="Gly residues" evidence="1">
    <location>
        <begin position="1"/>
        <end position="22"/>
    </location>
</feature>
<feature type="region of interest" description="Disordered" evidence="1">
    <location>
        <begin position="1"/>
        <end position="41"/>
    </location>
</feature>
<organism evidence="2 3">
    <name type="scientific">Streptomyces badius</name>
    <dbReference type="NCBI Taxonomy" id="1941"/>
    <lineage>
        <taxon>Bacteria</taxon>
        <taxon>Bacillati</taxon>
        <taxon>Actinomycetota</taxon>
        <taxon>Actinomycetes</taxon>
        <taxon>Kitasatosporales</taxon>
        <taxon>Streptomycetaceae</taxon>
        <taxon>Streptomyces</taxon>
    </lineage>
</organism>